<evidence type="ECO:0008006" key="3">
    <source>
        <dbReference type="Google" id="ProtNLM"/>
    </source>
</evidence>
<dbReference type="InterPro" id="IPR029063">
    <property type="entry name" value="SAM-dependent_MTases_sf"/>
</dbReference>
<protein>
    <recommendedName>
        <fullName evidence="3">Methyltransferase family protein</fullName>
    </recommendedName>
</protein>
<gene>
    <name evidence="1" type="ORF">CLV51_101766</name>
</gene>
<dbReference type="RefSeq" id="WP_106526667.1">
    <property type="nucleotide sequence ID" value="NZ_PYAW01000001.1"/>
</dbReference>
<evidence type="ECO:0000313" key="1">
    <source>
        <dbReference type="EMBL" id="PSL49434.1"/>
    </source>
</evidence>
<evidence type="ECO:0000313" key="2">
    <source>
        <dbReference type="Proteomes" id="UP000240971"/>
    </source>
</evidence>
<organism evidence="1 2">
    <name type="scientific">Chitinophaga niastensis</name>
    <dbReference type="NCBI Taxonomy" id="536980"/>
    <lineage>
        <taxon>Bacteria</taxon>
        <taxon>Pseudomonadati</taxon>
        <taxon>Bacteroidota</taxon>
        <taxon>Chitinophagia</taxon>
        <taxon>Chitinophagales</taxon>
        <taxon>Chitinophagaceae</taxon>
        <taxon>Chitinophaga</taxon>
    </lineage>
</organism>
<dbReference type="Gene3D" id="3.40.50.150">
    <property type="entry name" value="Vaccinia Virus protein VP39"/>
    <property type="match status" value="1"/>
</dbReference>
<comment type="caution">
    <text evidence="1">The sequence shown here is derived from an EMBL/GenBank/DDBJ whole genome shotgun (WGS) entry which is preliminary data.</text>
</comment>
<dbReference type="SUPFAM" id="SSF53335">
    <property type="entry name" value="S-adenosyl-L-methionine-dependent methyltransferases"/>
    <property type="match status" value="1"/>
</dbReference>
<sequence>MYLLIPGRHHLLTDFQFKYLNRLIKCKLEGEIDVYGTPLVPQEIEGVIFAVTSANHLGTKRNPVPFYLRAMIIQEFSNSLDVPAFVYGIDDVGVITDFSEYTVKTIRHSSEGAHALTPENTIVICSTGVKEMYLHHGFKVLPAEWDPATNQFTQPMPWDIVKQIAQAGEWRKNKTILDQMHPASFKIWSLYGVGEKVQHILKDPIIGADGDLTATRDYNVYVKQMDDIAALKYRETAPYIQPGTIGDIGCAVGSWIKMACEDDRLHECDFYGIEVSRHLYDICLQRKHNGEFANPSVFFSQKNAVTSLVFEAGSMNTIHTSSLTHEIESYGSREDLIAFIRNRYHELVPGGVWINRDVVGPENKEETILLWLNEEDGQNDILMPENAGTHELAEYLGKLSTLALFKRFAQDFRQHEGFKLPHEWVNIDGKTYCQLTMQNACEFLFKKDYHDNWLSEMHETFCFWNYNDWKSALEEAGLRLDNLSNTYRNEWIVKNRLEGKVQLMRPCKNNVPLPIPFPVSHMLLMARK</sequence>
<accession>A0A2P8HTD3</accession>
<dbReference type="EMBL" id="PYAW01000001">
    <property type="protein sequence ID" value="PSL49434.1"/>
    <property type="molecule type" value="Genomic_DNA"/>
</dbReference>
<dbReference type="Proteomes" id="UP000240971">
    <property type="component" value="Unassembled WGS sequence"/>
</dbReference>
<dbReference type="OrthoDB" id="609840at2"/>
<proteinExistence type="predicted"/>
<reference evidence="1 2" key="1">
    <citation type="submission" date="2018-03" db="EMBL/GenBank/DDBJ databases">
        <title>Genomic Encyclopedia of Archaeal and Bacterial Type Strains, Phase II (KMG-II): from individual species to whole genera.</title>
        <authorList>
            <person name="Goeker M."/>
        </authorList>
    </citation>
    <scope>NUCLEOTIDE SEQUENCE [LARGE SCALE GENOMIC DNA]</scope>
    <source>
        <strain evidence="1 2">DSM 24859</strain>
    </source>
</reference>
<keyword evidence="2" id="KW-1185">Reference proteome</keyword>
<dbReference type="AlphaFoldDB" id="A0A2P8HTD3"/>
<name>A0A2P8HTD3_CHINA</name>